<gene>
    <name evidence="2" type="ORF">GMARGA_LOCUS39885</name>
</gene>
<feature type="region of interest" description="Disordered" evidence="1">
    <location>
        <begin position="103"/>
        <end position="124"/>
    </location>
</feature>
<comment type="caution">
    <text evidence="2">The sequence shown here is derived from an EMBL/GenBank/DDBJ whole genome shotgun (WGS) entry which is preliminary data.</text>
</comment>
<evidence type="ECO:0000313" key="3">
    <source>
        <dbReference type="Proteomes" id="UP000789901"/>
    </source>
</evidence>
<reference evidence="2 3" key="1">
    <citation type="submission" date="2021-06" db="EMBL/GenBank/DDBJ databases">
        <authorList>
            <person name="Kallberg Y."/>
            <person name="Tangrot J."/>
            <person name="Rosling A."/>
        </authorList>
    </citation>
    <scope>NUCLEOTIDE SEQUENCE [LARGE SCALE GENOMIC DNA]</scope>
    <source>
        <strain evidence="2 3">120-4 pot B 10/14</strain>
    </source>
</reference>
<accession>A0ABN7X9R9</accession>
<protein>
    <submittedName>
        <fullName evidence="2">14452_t:CDS:1</fullName>
    </submittedName>
</protein>
<organism evidence="2 3">
    <name type="scientific">Gigaspora margarita</name>
    <dbReference type="NCBI Taxonomy" id="4874"/>
    <lineage>
        <taxon>Eukaryota</taxon>
        <taxon>Fungi</taxon>
        <taxon>Fungi incertae sedis</taxon>
        <taxon>Mucoromycota</taxon>
        <taxon>Glomeromycotina</taxon>
        <taxon>Glomeromycetes</taxon>
        <taxon>Diversisporales</taxon>
        <taxon>Gigasporaceae</taxon>
        <taxon>Gigaspora</taxon>
    </lineage>
</organism>
<dbReference type="Proteomes" id="UP000789901">
    <property type="component" value="Unassembled WGS sequence"/>
</dbReference>
<feature type="non-terminal residue" evidence="2">
    <location>
        <position position="1"/>
    </location>
</feature>
<keyword evidence="3" id="KW-1185">Reference proteome</keyword>
<feature type="compositionally biased region" description="Basic and acidic residues" evidence="1">
    <location>
        <begin position="106"/>
        <end position="123"/>
    </location>
</feature>
<name>A0ABN7X9R9_GIGMA</name>
<dbReference type="EMBL" id="CAJVQB010097932">
    <property type="protein sequence ID" value="CAG8849791.1"/>
    <property type="molecule type" value="Genomic_DNA"/>
</dbReference>
<proteinExistence type="predicted"/>
<evidence type="ECO:0000256" key="1">
    <source>
        <dbReference type="SAM" id="MobiDB-lite"/>
    </source>
</evidence>
<sequence length="153" mass="18111">IWGTRLQRRWKELGLDDCLRISNLSNCKLLCYNFEQYNSEADRPLTKKKYKKEGILKKYSTIIVGSPKKDSEPEENLEFRKQKEIGTAVKRRAIAIHHTKVLQSHLDNKNNKPENDKAEKKNSQTDWLRNKQIIVYNRAEIDDYLSDTFEQIL</sequence>
<evidence type="ECO:0000313" key="2">
    <source>
        <dbReference type="EMBL" id="CAG8849791.1"/>
    </source>
</evidence>